<dbReference type="Proteomes" id="UP000078560">
    <property type="component" value="Unassembled WGS sequence"/>
</dbReference>
<accession>A0A1A8W0H4</accession>
<evidence type="ECO:0000313" key="1">
    <source>
        <dbReference type="EMBL" id="SBS85446.1"/>
    </source>
</evidence>
<name>A0A1A8W0H4_PLAOA</name>
<sequence length="145" mass="17008">MKSFGACDILQRDENNEFKNEVRPNMVLQSEYTPREFDEKGTWESFGHFALSPFGNTTHNFACLFPRLQLKVQRYVRFLLKGSPPGRDFLKGTSRESFLQLLNCHHFCKCKLAEIRLAFGMFHTCHHIQHKNLPLFSQDEQVINE</sequence>
<evidence type="ECO:0000313" key="2">
    <source>
        <dbReference type="Proteomes" id="UP000078560"/>
    </source>
</evidence>
<protein>
    <submittedName>
        <fullName evidence="1">Uncharacterized protein</fullName>
    </submittedName>
</protein>
<reference evidence="2" key="1">
    <citation type="submission" date="2016-05" db="EMBL/GenBank/DDBJ databases">
        <authorList>
            <person name="Naeem Raeece"/>
        </authorList>
    </citation>
    <scope>NUCLEOTIDE SEQUENCE [LARGE SCALE GENOMIC DNA]</scope>
</reference>
<proteinExistence type="predicted"/>
<dbReference type="EMBL" id="FLQU01000422">
    <property type="protein sequence ID" value="SBS85446.1"/>
    <property type="molecule type" value="Genomic_DNA"/>
</dbReference>
<gene>
    <name evidence="1" type="ORF">POVCU2_0031500</name>
</gene>
<organism evidence="1 2">
    <name type="scientific">Plasmodium ovale curtisi</name>
    <dbReference type="NCBI Taxonomy" id="864141"/>
    <lineage>
        <taxon>Eukaryota</taxon>
        <taxon>Sar</taxon>
        <taxon>Alveolata</taxon>
        <taxon>Apicomplexa</taxon>
        <taxon>Aconoidasida</taxon>
        <taxon>Haemosporida</taxon>
        <taxon>Plasmodiidae</taxon>
        <taxon>Plasmodium</taxon>
        <taxon>Plasmodium (Plasmodium)</taxon>
    </lineage>
</organism>
<dbReference type="AlphaFoldDB" id="A0A1A8W0H4"/>